<keyword evidence="9" id="KW-1185">Reference proteome</keyword>
<keyword evidence="8" id="KW-0969">Cilium</keyword>
<accession>A0A6L3SY41</accession>
<dbReference type="GO" id="GO:0071978">
    <property type="term" value="P:bacterial-type flagellum-dependent swarming motility"/>
    <property type="evidence" value="ECO:0007669"/>
    <property type="project" value="TreeGrafter"/>
</dbReference>
<evidence type="ECO:0000313" key="9">
    <source>
        <dbReference type="Proteomes" id="UP000474159"/>
    </source>
</evidence>
<dbReference type="OrthoDB" id="8372879at2"/>
<evidence type="ECO:0000259" key="6">
    <source>
        <dbReference type="Pfam" id="PF06429"/>
    </source>
</evidence>
<comment type="similarity">
    <text evidence="2 4">Belongs to the flagella basal body rod proteins family.</text>
</comment>
<dbReference type="InterPro" id="IPR053967">
    <property type="entry name" value="LlgE_F_G-like_D1"/>
</dbReference>
<dbReference type="GO" id="GO:0009425">
    <property type="term" value="C:bacterial-type flagellum basal body"/>
    <property type="evidence" value="ECO:0007669"/>
    <property type="project" value="UniProtKB-SubCell"/>
</dbReference>
<proteinExistence type="inferred from homology"/>
<dbReference type="Pfam" id="PF00460">
    <property type="entry name" value="Flg_bb_rod"/>
    <property type="match status" value="1"/>
</dbReference>
<name>A0A6L3SY41_9HYPH</name>
<evidence type="ECO:0000259" key="5">
    <source>
        <dbReference type="Pfam" id="PF00460"/>
    </source>
</evidence>
<comment type="caution">
    <text evidence="8">The sequence shown here is derived from an EMBL/GenBank/DDBJ whole genome shotgun (WGS) entry which is preliminary data.</text>
</comment>
<dbReference type="InterPro" id="IPR037925">
    <property type="entry name" value="FlgE/F/G-like"/>
</dbReference>
<dbReference type="PANTHER" id="PTHR30435">
    <property type="entry name" value="FLAGELLAR PROTEIN"/>
    <property type="match status" value="1"/>
</dbReference>
<dbReference type="InterPro" id="IPR001444">
    <property type="entry name" value="Flag_bb_rod_N"/>
</dbReference>
<reference evidence="8 9" key="1">
    <citation type="submission" date="2019-09" db="EMBL/GenBank/DDBJ databases">
        <title>YIM 48816 draft genome.</title>
        <authorList>
            <person name="Jiang L."/>
        </authorList>
    </citation>
    <scope>NUCLEOTIDE SEQUENCE [LARGE SCALE GENOMIC DNA]</scope>
    <source>
        <strain evidence="8 9">YIM 48816</strain>
    </source>
</reference>
<keyword evidence="3 4" id="KW-0975">Bacterial flagellum</keyword>
<dbReference type="Pfam" id="PF06429">
    <property type="entry name" value="Flg_bbr_C"/>
    <property type="match status" value="1"/>
</dbReference>
<keyword evidence="8" id="KW-0966">Cell projection</keyword>
<comment type="subcellular location">
    <subcellularLocation>
        <location evidence="1 4">Bacterial flagellum basal body</location>
    </subcellularLocation>
</comment>
<dbReference type="InterPro" id="IPR010930">
    <property type="entry name" value="Flg_bb/hook_C_dom"/>
</dbReference>
<evidence type="ECO:0000256" key="3">
    <source>
        <dbReference type="ARBA" id="ARBA00023143"/>
    </source>
</evidence>
<protein>
    <recommendedName>
        <fullName evidence="4">Flagellar hook protein FlgE</fullName>
    </recommendedName>
</protein>
<dbReference type="InterPro" id="IPR020013">
    <property type="entry name" value="Flagellar_FlgE/F/G"/>
</dbReference>
<comment type="function">
    <text evidence="4">A flexible structure which links the flagellar filament to the drive apparatus in the basal body.</text>
</comment>
<feature type="domain" description="Flagellar hook protein FlgE/F/G-like D1" evidence="7">
    <location>
        <begin position="84"/>
        <end position="166"/>
    </location>
</feature>
<dbReference type="RefSeq" id="WP_151000451.1">
    <property type="nucleotide sequence ID" value="NZ_BPQY01000004.1"/>
</dbReference>
<dbReference type="Proteomes" id="UP000474159">
    <property type="component" value="Unassembled WGS sequence"/>
</dbReference>
<evidence type="ECO:0000259" key="7">
    <source>
        <dbReference type="Pfam" id="PF22692"/>
    </source>
</evidence>
<evidence type="ECO:0000313" key="8">
    <source>
        <dbReference type="EMBL" id="KAB1078919.1"/>
    </source>
</evidence>
<keyword evidence="8" id="KW-0282">Flagellum</keyword>
<dbReference type="Pfam" id="PF22692">
    <property type="entry name" value="LlgE_F_G_D1"/>
    <property type="match status" value="1"/>
</dbReference>
<evidence type="ECO:0000256" key="4">
    <source>
        <dbReference type="RuleBase" id="RU362116"/>
    </source>
</evidence>
<dbReference type="PANTHER" id="PTHR30435:SF1">
    <property type="entry name" value="FLAGELLAR HOOK PROTEIN FLGE"/>
    <property type="match status" value="1"/>
</dbReference>
<evidence type="ECO:0000256" key="1">
    <source>
        <dbReference type="ARBA" id="ARBA00004117"/>
    </source>
</evidence>
<feature type="domain" description="Flagellar basal body rod protein N-terminal" evidence="5">
    <location>
        <begin position="7"/>
        <end position="37"/>
    </location>
</feature>
<dbReference type="SUPFAM" id="SSF117143">
    <property type="entry name" value="Flagellar hook protein flgE"/>
    <property type="match status" value="1"/>
</dbReference>
<feature type="domain" description="Flagellar basal-body/hook protein C-terminal" evidence="6">
    <location>
        <begin position="428"/>
        <end position="469"/>
    </location>
</feature>
<dbReference type="GO" id="GO:0005829">
    <property type="term" value="C:cytosol"/>
    <property type="evidence" value="ECO:0007669"/>
    <property type="project" value="TreeGrafter"/>
</dbReference>
<dbReference type="GO" id="GO:0009424">
    <property type="term" value="C:bacterial-type flagellum hook"/>
    <property type="evidence" value="ECO:0007669"/>
    <property type="project" value="TreeGrafter"/>
</dbReference>
<sequence length="472" mass="47916">MDIFTALQTAVTGLKAQSYAIGNISGNIANSQTTGYKRIDTSFVDLIAEQTPKHEVAGTVMSQAQLTNSLQGPITQTSVPTNMAINGQGFFTVQEKSGDANGQASFSGNTLYTRRGDFTLDKNGYLANGAGAYLLGDNLDPESGQVVSSGPIKINNATLPAKQTTSISYGANLPKVPITVASQGGDSTPYAVAASIVTDSAATPAATPITVKAADSQALLDKSIAGPAVTAYTASGAPVSLSTRWAKVQDASVTPPKDAVWNLYYASSASSAAKDSDWINAGAAFSFDGSGKFVPPTNTAVATLGADGSSAIKIPAVTVDGAAVGDVTINIGANALTQYASSAGSVTTNTLTQNGYAAGTLNSVSVTADGKIVGSFSNGSTIPVASVGIVHFMNPDGLSPQSGGNYDQTLDSGVPIAGLNGAKLVGSNVESSNTDIAGEFSKMIVTQQAYSANTRVMSTAQQMMSDLLNVIR</sequence>
<dbReference type="EMBL" id="VZZK01000011">
    <property type="protein sequence ID" value="KAB1078919.1"/>
    <property type="molecule type" value="Genomic_DNA"/>
</dbReference>
<dbReference type="NCBIfam" id="TIGR03506">
    <property type="entry name" value="FlgEFG_subfam"/>
    <property type="match status" value="1"/>
</dbReference>
<gene>
    <name evidence="8" type="ORF">F6X53_13010</name>
</gene>
<organism evidence="8 9">
    <name type="scientific">Methylobacterium soli</name>
    <dbReference type="NCBI Taxonomy" id="553447"/>
    <lineage>
        <taxon>Bacteria</taxon>
        <taxon>Pseudomonadati</taxon>
        <taxon>Pseudomonadota</taxon>
        <taxon>Alphaproteobacteria</taxon>
        <taxon>Hyphomicrobiales</taxon>
        <taxon>Methylobacteriaceae</taxon>
        <taxon>Methylobacterium</taxon>
    </lineage>
</organism>
<evidence type="ECO:0000256" key="2">
    <source>
        <dbReference type="ARBA" id="ARBA00009677"/>
    </source>
</evidence>
<dbReference type="AlphaFoldDB" id="A0A6L3SY41"/>